<sequence>MELHELVAFQANNLMGFKMQLPDVKDPQLHALYVETIQGLEQNLKDLLQFYPSAPHPARGGSKGDMTGFYAGHLLGFAKTAVRSYAIAITETSTPQLRDTFQKQLNNAIKLHAKIFNFMLERGLYPSYNLDKLLATDVQNANMALNM</sequence>
<dbReference type="InterPro" id="IPR012851">
    <property type="entry name" value="Spore_coat_CotF-like"/>
</dbReference>
<name>A0ABU7VPE0_9BACL</name>
<dbReference type="Proteomes" id="UP001306950">
    <property type="component" value="Unassembled WGS sequence"/>
</dbReference>
<dbReference type="PANTHER" id="PTHR39183">
    <property type="entry name" value="SPORE COAT PROTEIN F-LIKE PROTEIN YHCQ"/>
    <property type="match status" value="1"/>
</dbReference>
<dbReference type="PANTHER" id="PTHR39183:SF1">
    <property type="entry name" value="SPORE COAT PROTEIN F-LIKE PROTEIN YHCQ"/>
    <property type="match status" value="1"/>
</dbReference>
<keyword evidence="1" id="KW-0749">Sporulation</keyword>
<evidence type="ECO:0000256" key="2">
    <source>
        <dbReference type="ARBA" id="ARBA00024325"/>
    </source>
</evidence>
<dbReference type="InterPro" id="IPR012347">
    <property type="entry name" value="Ferritin-like"/>
</dbReference>
<gene>
    <name evidence="4" type="ORF">V3851_07300</name>
</gene>
<evidence type="ECO:0000313" key="5">
    <source>
        <dbReference type="Proteomes" id="UP001306950"/>
    </source>
</evidence>
<evidence type="ECO:0000313" key="4">
    <source>
        <dbReference type="EMBL" id="MEF2965632.1"/>
    </source>
</evidence>
<comment type="similarity">
    <text evidence="3">Belongs to the CotF family.</text>
</comment>
<proteinExistence type="inferred from homology"/>
<evidence type="ECO:0000256" key="3">
    <source>
        <dbReference type="ARBA" id="ARBA00024344"/>
    </source>
</evidence>
<protein>
    <submittedName>
        <fullName evidence="4">Spore coat protein</fullName>
    </submittedName>
</protein>
<dbReference type="Pfam" id="PF07875">
    <property type="entry name" value="Coat_F"/>
    <property type="match status" value="1"/>
</dbReference>
<keyword evidence="4" id="KW-0946">Virion</keyword>
<organism evidence="4 5">
    <name type="scientific">Paenibacillus haidiansis</name>
    <dbReference type="NCBI Taxonomy" id="1574488"/>
    <lineage>
        <taxon>Bacteria</taxon>
        <taxon>Bacillati</taxon>
        <taxon>Bacillota</taxon>
        <taxon>Bacilli</taxon>
        <taxon>Bacillales</taxon>
        <taxon>Paenibacillaceae</taxon>
        <taxon>Paenibacillus</taxon>
    </lineage>
</organism>
<comment type="subcellular location">
    <subcellularLocation>
        <location evidence="2">Spore coat</location>
    </subcellularLocation>
</comment>
<keyword evidence="5" id="KW-1185">Reference proteome</keyword>
<dbReference type="RefSeq" id="WP_331846309.1">
    <property type="nucleotide sequence ID" value="NZ_JAZHPZ010000003.1"/>
</dbReference>
<reference evidence="4 5" key="1">
    <citation type="submission" date="2024-02" db="EMBL/GenBank/DDBJ databases">
        <title>A nitrogen-fixing paenibacillus bacterium.</title>
        <authorList>
            <person name="Zhang W.L."/>
            <person name="Chen S.F."/>
        </authorList>
    </citation>
    <scope>NUCLEOTIDE SEQUENCE [LARGE SCALE GENOMIC DNA]</scope>
    <source>
        <strain evidence="4 5">M1</strain>
    </source>
</reference>
<comment type="caution">
    <text evidence="4">The sequence shown here is derived from an EMBL/GenBank/DDBJ whole genome shotgun (WGS) entry which is preliminary data.</text>
</comment>
<accession>A0ABU7VPE0</accession>
<keyword evidence="4" id="KW-0167">Capsid protein</keyword>
<dbReference type="Gene3D" id="1.20.1260.10">
    <property type="match status" value="1"/>
</dbReference>
<dbReference type="EMBL" id="JAZHPZ010000003">
    <property type="protein sequence ID" value="MEF2965632.1"/>
    <property type="molecule type" value="Genomic_DNA"/>
</dbReference>
<evidence type="ECO:0000256" key="1">
    <source>
        <dbReference type="ARBA" id="ARBA00022969"/>
    </source>
</evidence>